<dbReference type="Pfam" id="PF01774">
    <property type="entry name" value="UreD"/>
    <property type="match status" value="1"/>
</dbReference>
<organism evidence="4 5">
    <name type="scientific">Neobacillus cucumis</name>
    <dbReference type="NCBI Taxonomy" id="1740721"/>
    <lineage>
        <taxon>Bacteria</taxon>
        <taxon>Bacillati</taxon>
        <taxon>Bacillota</taxon>
        <taxon>Bacilli</taxon>
        <taxon>Bacillales</taxon>
        <taxon>Bacillaceae</taxon>
        <taxon>Neobacillus</taxon>
    </lineage>
</organism>
<proteinExistence type="inferred from homology"/>
<protein>
    <recommendedName>
        <fullName evidence="3">Urease accessory protein UreD</fullName>
    </recommendedName>
</protein>
<comment type="subcellular location">
    <subcellularLocation>
        <location evidence="3">Cytoplasm</location>
    </subcellularLocation>
</comment>
<keyword evidence="3" id="KW-0963">Cytoplasm</keyword>
<keyword evidence="2 3" id="KW-0143">Chaperone</keyword>
<sequence length="272" mass="30889">MVTQTGYLRLTAANKGDHTILKDSYSEGAFKITRPVYLTTSGEAYFYIMNPGGGYVDGDTYQIDICLEEAAKAVVTTQSSTKIYKTRTQPAFQRMNIHLKNGSVLEYLPDPVIAYQNACYKQTMVVKMEPEASIICSDIYTPGWAPDGTFFQYDSLQSKMEIYMDNRLVLFDHVKLEPDKDFAGIGMMEGFTHFGSLIVIDHRITRALLEEVQEPFDSYSNSRIGISMLEVPGFALRVLASSTQEIEKVQSLCHETIRRRIFKTDPVFLRKY</sequence>
<dbReference type="PANTHER" id="PTHR33643:SF1">
    <property type="entry name" value="UREASE ACCESSORY PROTEIN D"/>
    <property type="match status" value="1"/>
</dbReference>
<evidence type="ECO:0000256" key="3">
    <source>
        <dbReference type="HAMAP-Rule" id="MF_01384"/>
    </source>
</evidence>
<gene>
    <name evidence="3" type="primary">ureD</name>
    <name evidence="4" type="ORF">CVD27_16430</name>
</gene>
<name>A0A2N5HCK9_9BACI</name>
<evidence type="ECO:0000256" key="1">
    <source>
        <dbReference type="ARBA" id="ARBA00007177"/>
    </source>
</evidence>
<dbReference type="EMBL" id="PGVE01000063">
    <property type="protein sequence ID" value="PLS03238.1"/>
    <property type="molecule type" value="Genomic_DNA"/>
</dbReference>
<dbReference type="GO" id="GO:0005737">
    <property type="term" value="C:cytoplasm"/>
    <property type="evidence" value="ECO:0007669"/>
    <property type="project" value="UniProtKB-SubCell"/>
</dbReference>
<evidence type="ECO:0000313" key="4">
    <source>
        <dbReference type="EMBL" id="PLS03238.1"/>
    </source>
</evidence>
<comment type="caution">
    <text evidence="4">The sequence shown here is derived from an EMBL/GenBank/DDBJ whole genome shotgun (WGS) entry which is preliminary data.</text>
</comment>
<keyword evidence="3" id="KW-0996">Nickel insertion</keyword>
<dbReference type="PANTHER" id="PTHR33643">
    <property type="entry name" value="UREASE ACCESSORY PROTEIN D"/>
    <property type="match status" value="1"/>
</dbReference>
<evidence type="ECO:0000313" key="5">
    <source>
        <dbReference type="Proteomes" id="UP000234950"/>
    </source>
</evidence>
<dbReference type="HAMAP" id="MF_01384">
    <property type="entry name" value="UreD"/>
    <property type="match status" value="1"/>
</dbReference>
<keyword evidence="5" id="KW-1185">Reference proteome</keyword>
<comment type="function">
    <text evidence="3">Required for maturation of urease via the functional incorporation of the urease nickel metallocenter.</text>
</comment>
<evidence type="ECO:0000256" key="2">
    <source>
        <dbReference type="ARBA" id="ARBA00023186"/>
    </source>
</evidence>
<accession>A0A2N5HCK9</accession>
<reference evidence="4 5" key="1">
    <citation type="submission" date="2017-11" db="EMBL/GenBank/DDBJ databases">
        <title>Comparitive Functional Genomics of Dry Heat Resistant strains isolated from the Viking Spacecraft.</title>
        <authorList>
            <person name="Seuylemezian A."/>
            <person name="Cooper K."/>
            <person name="Vaishampayan P."/>
        </authorList>
    </citation>
    <scope>NUCLEOTIDE SEQUENCE [LARGE SCALE GENOMIC DNA]</scope>
    <source>
        <strain evidence="4 5">V32-6</strain>
    </source>
</reference>
<dbReference type="Proteomes" id="UP000234950">
    <property type="component" value="Unassembled WGS sequence"/>
</dbReference>
<comment type="similarity">
    <text evidence="1 3">Belongs to the UreD family.</text>
</comment>
<dbReference type="AlphaFoldDB" id="A0A2N5HCK9"/>
<comment type="subunit">
    <text evidence="3">UreD, UreF and UreG form a complex that acts as a GTP-hydrolysis-dependent molecular chaperone, activating the urease apoprotein by helping to assemble the nickel containing metallocenter of UreC. The UreE protein probably delivers the nickel.</text>
</comment>
<dbReference type="InterPro" id="IPR002669">
    <property type="entry name" value="UreD"/>
</dbReference>
<dbReference type="OrthoDB" id="9807968at2"/>
<dbReference type="GO" id="GO:0016151">
    <property type="term" value="F:nickel cation binding"/>
    <property type="evidence" value="ECO:0007669"/>
    <property type="project" value="UniProtKB-UniRule"/>
</dbReference>